<dbReference type="AlphaFoldDB" id="A0A235ERL6"/>
<dbReference type="OrthoDB" id="1550837at2"/>
<organism evidence="1 2">
    <name type="scientific">Acidovorax kalamii</name>
    <dbReference type="NCBI Taxonomy" id="2004485"/>
    <lineage>
        <taxon>Bacteria</taxon>
        <taxon>Pseudomonadati</taxon>
        <taxon>Pseudomonadota</taxon>
        <taxon>Betaproteobacteria</taxon>
        <taxon>Burkholderiales</taxon>
        <taxon>Comamonadaceae</taxon>
        <taxon>Acidovorax</taxon>
    </lineage>
</organism>
<accession>A0A235ERL6</accession>
<reference evidence="1 2" key="1">
    <citation type="submission" date="2017-07" db="EMBL/GenBank/DDBJ databases">
        <title>Acidovorax KNDSW TSA 6 genome sequence and assembly.</title>
        <authorList>
            <person name="Mayilraj S."/>
        </authorList>
    </citation>
    <scope>NUCLEOTIDE SEQUENCE [LARGE SCALE GENOMIC DNA]</scope>
    <source>
        <strain evidence="1 2">KNDSW-TSA6</strain>
    </source>
</reference>
<evidence type="ECO:0000313" key="1">
    <source>
        <dbReference type="EMBL" id="OYD51662.1"/>
    </source>
</evidence>
<gene>
    <name evidence="1" type="ORF">CBY09_04065</name>
</gene>
<name>A0A235ERL6_9BURK</name>
<protein>
    <submittedName>
        <fullName evidence="1">Uncharacterized protein</fullName>
    </submittedName>
</protein>
<keyword evidence="2" id="KW-1185">Reference proteome</keyword>
<dbReference type="Proteomes" id="UP000215441">
    <property type="component" value="Unassembled WGS sequence"/>
</dbReference>
<proteinExistence type="predicted"/>
<evidence type="ECO:0000313" key="2">
    <source>
        <dbReference type="Proteomes" id="UP000215441"/>
    </source>
</evidence>
<comment type="caution">
    <text evidence="1">The sequence shown here is derived from an EMBL/GenBank/DDBJ whole genome shotgun (WGS) entry which is preliminary data.</text>
</comment>
<dbReference type="EMBL" id="NOIG01000004">
    <property type="protein sequence ID" value="OYD51662.1"/>
    <property type="molecule type" value="Genomic_DNA"/>
</dbReference>
<sequence>MPLVISSQPAGPRFSITAEAEMPTIVVTATLQNQPMPSGAAPIYEWSATLAFDGSSPATSATFGGGRSTQHSRIAPQVSANASWRIPFTEVRGGMLTVQVILRAGGTEQRAQATWTIAGTNPTGTAIRAFANGIGANRAVFRKKMRQESSLQQFRTPGNWPKYSSDGLGGVGLCQLTRPAPTADQTWSWKENVRGGWALYLEKERIARAYPRNVRSGERFRNLVTAWNRARTAQGLPALPVELPDYTPEQLELDTLRGFNGYANGLHEYRVRLDNGALFVTVDSSGQRGFAEWERVPVAARGTVGDPNYVENVLAQSDF</sequence>